<evidence type="ECO:0000313" key="3">
    <source>
        <dbReference type="EMBL" id="HIR56256.1"/>
    </source>
</evidence>
<dbReference type="Proteomes" id="UP000886785">
    <property type="component" value="Unassembled WGS sequence"/>
</dbReference>
<sequence>MLDTIALILVIIGGLNWGSIGIFQFDIVAWLFGGQSALISRIVYILVGLASVWSISLLFRDRENHDHDHDSYDSPEHYTHIPHT</sequence>
<evidence type="ECO:0000313" key="4">
    <source>
        <dbReference type="Proteomes" id="UP000886785"/>
    </source>
</evidence>
<dbReference type="Pfam" id="PF04070">
    <property type="entry name" value="DUF378"/>
    <property type="match status" value="1"/>
</dbReference>
<protein>
    <submittedName>
        <fullName evidence="3">DUF378 domain-containing protein</fullName>
    </submittedName>
</protein>
<reference evidence="3" key="2">
    <citation type="journal article" date="2021" name="PeerJ">
        <title>Extensive microbial diversity within the chicken gut microbiome revealed by metagenomics and culture.</title>
        <authorList>
            <person name="Gilroy R."/>
            <person name="Ravi A."/>
            <person name="Getino M."/>
            <person name="Pursley I."/>
            <person name="Horton D.L."/>
            <person name="Alikhan N.F."/>
            <person name="Baker D."/>
            <person name="Gharbi K."/>
            <person name="Hall N."/>
            <person name="Watson M."/>
            <person name="Adriaenssens E.M."/>
            <person name="Foster-Nyarko E."/>
            <person name="Jarju S."/>
            <person name="Secka A."/>
            <person name="Antonio M."/>
            <person name="Oren A."/>
            <person name="Chaudhuri R.R."/>
            <person name="La Ragione R."/>
            <person name="Hildebrand F."/>
            <person name="Pallen M.J."/>
        </authorList>
    </citation>
    <scope>NUCLEOTIDE SEQUENCE</scope>
    <source>
        <strain evidence="3">ChiSjej1B19-7085</strain>
    </source>
</reference>
<name>A0A9D1J057_9FIRM</name>
<gene>
    <name evidence="3" type="ORF">IAA54_01155</name>
</gene>
<dbReference type="PANTHER" id="PTHR37304">
    <property type="entry name" value="MEMBRANE PROTEIN-RELATED"/>
    <property type="match status" value="1"/>
</dbReference>
<feature type="transmembrane region" description="Helical" evidence="2">
    <location>
        <begin position="7"/>
        <end position="32"/>
    </location>
</feature>
<keyword evidence="2" id="KW-0812">Transmembrane</keyword>
<feature type="transmembrane region" description="Helical" evidence="2">
    <location>
        <begin position="38"/>
        <end position="59"/>
    </location>
</feature>
<accession>A0A9D1J057</accession>
<keyword evidence="2" id="KW-1133">Transmembrane helix</keyword>
<reference evidence="3" key="1">
    <citation type="submission" date="2020-10" db="EMBL/GenBank/DDBJ databases">
        <authorList>
            <person name="Gilroy R."/>
        </authorList>
    </citation>
    <scope>NUCLEOTIDE SEQUENCE</scope>
    <source>
        <strain evidence="3">ChiSjej1B19-7085</strain>
    </source>
</reference>
<proteinExistence type="predicted"/>
<evidence type="ECO:0000256" key="1">
    <source>
        <dbReference type="SAM" id="MobiDB-lite"/>
    </source>
</evidence>
<comment type="caution">
    <text evidence="3">The sequence shown here is derived from an EMBL/GenBank/DDBJ whole genome shotgun (WGS) entry which is preliminary data.</text>
</comment>
<dbReference type="EMBL" id="DVHF01000011">
    <property type="protein sequence ID" value="HIR56256.1"/>
    <property type="molecule type" value="Genomic_DNA"/>
</dbReference>
<dbReference type="AlphaFoldDB" id="A0A9D1J057"/>
<feature type="region of interest" description="Disordered" evidence="1">
    <location>
        <begin position="65"/>
        <end position="84"/>
    </location>
</feature>
<dbReference type="PANTHER" id="PTHR37304:SF1">
    <property type="entry name" value="MEMBRANE PROTEIN"/>
    <property type="match status" value="1"/>
</dbReference>
<evidence type="ECO:0000256" key="2">
    <source>
        <dbReference type="SAM" id="Phobius"/>
    </source>
</evidence>
<dbReference type="InterPro" id="IPR007211">
    <property type="entry name" value="DUF378"/>
</dbReference>
<organism evidence="3 4">
    <name type="scientific">Candidatus Gallacutalibacter pullicola</name>
    <dbReference type="NCBI Taxonomy" id="2840830"/>
    <lineage>
        <taxon>Bacteria</taxon>
        <taxon>Bacillati</taxon>
        <taxon>Bacillota</taxon>
        <taxon>Clostridia</taxon>
        <taxon>Eubacteriales</taxon>
        <taxon>Candidatus Gallacutalibacter</taxon>
    </lineage>
</organism>
<keyword evidence="2" id="KW-0472">Membrane</keyword>